<keyword evidence="4" id="KW-1185">Reference proteome</keyword>
<proteinExistence type="predicted"/>
<organism evidence="3 4">
    <name type="scientific">Nitrospirillum amazonense</name>
    <dbReference type="NCBI Taxonomy" id="28077"/>
    <lineage>
        <taxon>Bacteria</taxon>
        <taxon>Pseudomonadati</taxon>
        <taxon>Pseudomonadota</taxon>
        <taxon>Alphaproteobacteria</taxon>
        <taxon>Rhodospirillales</taxon>
        <taxon>Azospirillaceae</taxon>
        <taxon>Nitrospirillum</taxon>
    </lineage>
</organism>
<feature type="chain" id="PRO_5022078928" description="Lipoprotein" evidence="2">
    <location>
        <begin position="21"/>
        <end position="84"/>
    </location>
</feature>
<evidence type="ECO:0000256" key="1">
    <source>
        <dbReference type="SAM" id="MobiDB-lite"/>
    </source>
</evidence>
<name>A0A560FN12_9PROT</name>
<evidence type="ECO:0000313" key="3">
    <source>
        <dbReference type="EMBL" id="TWB22996.1"/>
    </source>
</evidence>
<dbReference type="AlphaFoldDB" id="A0A560FN12"/>
<evidence type="ECO:0008006" key="5">
    <source>
        <dbReference type="Google" id="ProtNLM"/>
    </source>
</evidence>
<comment type="caution">
    <text evidence="3">The sequence shown here is derived from an EMBL/GenBank/DDBJ whole genome shotgun (WGS) entry which is preliminary data.</text>
</comment>
<reference evidence="3 4" key="1">
    <citation type="submission" date="2019-06" db="EMBL/GenBank/DDBJ databases">
        <title>Genomic Encyclopedia of Type Strains, Phase IV (KMG-V): Genome sequencing to study the core and pangenomes of soil and plant-associated prokaryotes.</title>
        <authorList>
            <person name="Whitman W."/>
        </authorList>
    </citation>
    <scope>NUCLEOTIDE SEQUENCE [LARGE SCALE GENOMIC DNA]</scope>
    <source>
        <strain evidence="3 4">BR 11865</strain>
    </source>
</reference>
<protein>
    <recommendedName>
        <fullName evidence="5">Lipoprotein</fullName>
    </recommendedName>
</protein>
<dbReference type="EMBL" id="VITO01000015">
    <property type="protein sequence ID" value="TWB22996.1"/>
    <property type="molecule type" value="Genomic_DNA"/>
</dbReference>
<dbReference type="Proteomes" id="UP000316545">
    <property type="component" value="Unassembled WGS sequence"/>
</dbReference>
<feature type="region of interest" description="Disordered" evidence="1">
    <location>
        <begin position="19"/>
        <end position="84"/>
    </location>
</feature>
<feature type="compositionally biased region" description="Pro residues" evidence="1">
    <location>
        <begin position="43"/>
        <end position="66"/>
    </location>
</feature>
<gene>
    <name evidence="3" type="ORF">FBZ88_115144</name>
</gene>
<evidence type="ECO:0000256" key="2">
    <source>
        <dbReference type="SAM" id="SignalP"/>
    </source>
</evidence>
<accession>A0A560FN12</accession>
<feature type="signal peptide" evidence="2">
    <location>
        <begin position="1"/>
        <end position="20"/>
    </location>
</feature>
<keyword evidence="2" id="KW-0732">Signal</keyword>
<feature type="compositionally biased region" description="Low complexity" evidence="1">
    <location>
        <begin position="27"/>
        <end position="40"/>
    </location>
</feature>
<evidence type="ECO:0000313" key="4">
    <source>
        <dbReference type="Proteomes" id="UP000316545"/>
    </source>
</evidence>
<sequence length="84" mass="8180">MPPFLARVALLATVAGCAPMAPPAFSPGPGAADAGAPVTPWIRPAPPAEAAPAPDAAPPDMAPMPAMPGMDPGMDHGSHHGSTP</sequence>